<dbReference type="AlphaFoldDB" id="A0A804J739"/>
<reference evidence="1" key="1">
    <citation type="submission" date="2021-05" db="UniProtKB">
        <authorList>
            <consortium name="EnsemblPlants"/>
        </authorList>
    </citation>
    <scope>IDENTIFICATION</scope>
    <source>
        <strain evidence="1">subsp. malaccensis</strain>
    </source>
</reference>
<name>A0A804J739_MUSAM</name>
<proteinExistence type="predicted"/>
<dbReference type="InParanoid" id="A0A804J739"/>
<keyword evidence="2" id="KW-1185">Reference proteome</keyword>
<protein>
    <submittedName>
        <fullName evidence="1">Uncharacterized protein</fullName>
    </submittedName>
</protein>
<sequence length="82" mass="9798">MIVLNEGAGIGIGLWKMRLVQMSRKKLCKLHCHFCIHRRFVEDEISEESQLCFLTIFNHLTLFNHMLQHFYVLWVIPLSVKR</sequence>
<dbReference type="EnsemblPlants" id="Ma05_t21820.1">
    <property type="protein sequence ID" value="Ma05_p21820.1"/>
    <property type="gene ID" value="Ma05_g21820"/>
</dbReference>
<evidence type="ECO:0000313" key="2">
    <source>
        <dbReference type="Proteomes" id="UP000012960"/>
    </source>
</evidence>
<organism evidence="1 2">
    <name type="scientific">Musa acuminata subsp. malaccensis</name>
    <name type="common">Wild banana</name>
    <name type="synonym">Musa malaccensis</name>
    <dbReference type="NCBI Taxonomy" id="214687"/>
    <lineage>
        <taxon>Eukaryota</taxon>
        <taxon>Viridiplantae</taxon>
        <taxon>Streptophyta</taxon>
        <taxon>Embryophyta</taxon>
        <taxon>Tracheophyta</taxon>
        <taxon>Spermatophyta</taxon>
        <taxon>Magnoliopsida</taxon>
        <taxon>Liliopsida</taxon>
        <taxon>Zingiberales</taxon>
        <taxon>Musaceae</taxon>
        <taxon>Musa</taxon>
    </lineage>
</organism>
<dbReference type="Gramene" id="Ma05_t21820.1">
    <property type="protein sequence ID" value="Ma05_p21820.1"/>
    <property type="gene ID" value="Ma05_g21820"/>
</dbReference>
<dbReference type="Proteomes" id="UP000012960">
    <property type="component" value="Unplaced"/>
</dbReference>
<accession>A0A804J739</accession>
<evidence type="ECO:0000313" key="1">
    <source>
        <dbReference type="EnsemblPlants" id="Ma05_p21820.1"/>
    </source>
</evidence>